<dbReference type="Proteomes" id="UP000502508">
    <property type="component" value="Chromosome"/>
</dbReference>
<reference evidence="4 5" key="1">
    <citation type="submission" date="2020-03" db="EMBL/GenBank/DDBJ databases">
        <title>Whole genome shotgun sequence of Phytohabitans flavus NBRC 107702.</title>
        <authorList>
            <person name="Komaki H."/>
            <person name="Tamura T."/>
        </authorList>
    </citation>
    <scope>NUCLEOTIDE SEQUENCE [LARGE SCALE GENOMIC DNA]</scope>
    <source>
        <strain evidence="4 5">NBRC 107702</strain>
    </source>
</reference>
<dbReference type="AlphaFoldDB" id="A0A6F8XWH5"/>
<keyword evidence="1" id="KW-0732">Signal</keyword>
<dbReference type="SMART" id="SM00560">
    <property type="entry name" value="LamGL"/>
    <property type="match status" value="2"/>
</dbReference>
<organism evidence="4 5">
    <name type="scientific">Phytohabitans flavus</name>
    <dbReference type="NCBI Taxonomy" id="1076124"/>
    <lineage>
        <taxon>Bacteria</taxon>
        <taxon>Bacillati</taxon>
        <taxon>Actinomycetota</taxon>
        <taxon>Actinomycetes</taxon>
        <taxon>Micromonosporales</taxon>
        <taxon>Micromonosporaceae</taxon>
    </lineage>
</organism>
<sequence>MDATQALREANANGWTATTFGMKSDTEGSYRAMRRFCNDAFISVRYNKRPAPATNLASDPGAGCVTGSSRPYVPKLPVLKATASDPDTTAEPLSVQFTVTWTPPGGSPQTHVGETTVKSGGGYEYNLANAGITIPENVTVAWRTDVSDWDNGNRLSWSGSSGPCEFVLDATKPLGPDVDSPQYLPADAADTTPACQAESSWHDGVGSYGSFTFDSASTDVTAYKYQFTGASGTSPLTTSPTTGGGPVTIQWKPSAYGPHTLTVYSVDGALQESAGASCTFGVTQGRGPVVEYALTDQAGSASAVNLSDAANRATRGSGVTFGAEGPDGVLGGAAAFDGGGQAYLTSAKVNTVNTAKGFTVSAWVNATSNTRYQTVLSQDGVGEPGFSLGINGGAKKWSFHMPTSDVEANVGTWQVMSTSEVVLGKWTHLVAGFDPITDQIWLQVDRGAVVTAANRSNWGSHGNLHIGRRTAKTGYTWNFQGSIASARVFDRWASADDAGYIRRVGRTAYWPLDEVTAGVTKGYAADGTTVEPAKALTVNGDATLRQPVETCDEELNCVIDPSDLMGGGNPYVDLDGSGDFLSSPAHLVGLRGSFTVAIRARLAAYCDAGEQAVLSQPGTNRSRFTLSCVNHQWKVFFASGDDTGTGGVTLLAGAASALPESESGIGQHLALSYDYDQQTATLYVNGQVAATGTATGIPAWNGTLDRGLQVGRTQTSETTYGAYFSGDMDEIRVYSGVLSQTEIQLIASTTVVKDK</sequence>
<dbReference type="PANTHER" id="PTHR46943:SF1">
    <property type="entry name" value="PENTRAXIN-RELATED PROTEIN PTX3"/>
    <property type="match status" value="1"/>
</dbReference>
<evidence type="ECO:0000259" key="3">
    <source>
        <dbReference type="SMART" id="SM00560"/>
    </source>
</evidence>
<evidence type="ECO:0000256" key="1">
    <source>
        <dbReference type="ARBA" id="ARBA00022729"/>
    </source>
</evidence>
<accession>A0A6F8XWH5</accession>
<dbReference type="SUPFAM" id="SSF49899">
    <property type="entry name" value="Concanavalin A-like lectins/glucanases"/>
    <property type="match status" value="2"/>
</dbReference>
<dbReference type="RefSeq" id="WP_173037777.1">
    <property type="nucleotide sequence ID" value="NZ_AP022870.1"/>
</dbReference>
<dbReference type="InterPro" id="IPR042837">
    <property type="entry name" value="PTX3"/>
</dbReference>
<feature type="domain" description="LamG-like jellyroll fold" evidence="3">
    <location>
        <begin position="356"/>
        <end position="496"/>
    </location>
</feature>
<gene>
    <name evidence="4" type="ORF">Pflav_045960</name>
</gene>
<feature type="domain" description="LamG-like jellyroll fold" evidence="3">
    <location>
        <begin position="592"/>
        <end position="741"/>
    </location>
</feature>
<dbReference type="Pfam" id="PF13385">
    <property type="entry name" value="Laminin_G_3"/>
    <property type="match status" value="2"/>
</dbReference>
<evidence type="ECO:0000313" key="4">
    <source>
        <dbReference type="EMBL" id="BCB78186.1"/>
    </source>
</evidence>
<proteinExistence type="predicted"/>
<reference evidence="4 5" key="2">
    <citation type="submission" date="2020-03" db="EMBL/GenBank/DDBJ databases">
        <authorList>
            <person name="Ichikawa N."/>
            <person name="Kimura A."/>
            <person name="Kitahashi Y."/>
            <person name="Uohara A."/>
        </authorList>
    </citation>
    <scope>NUCLEOTIDE SEQUENCE [LARGE SCALE GENOMIC DNA]</scope>
    <source>
        <strain evidence="4 5">NBRC 107702</strain>
    </source>
</reference>
<dbReference type="InterPro" id="IPR013320">
    <property type="entry name" value="ConA-like_dom_sf"/>
</dbReference>
<dbReference type="InterPro" id="IPR006558">
    <property type="entry name" value="LamG-like"/>
</dbReference>
<dbReference type="PANTHER" id="PTHR46943">
    <property type="entry name" value="PENTRAXIN-RELATED PROTEIN PTX3"/>
    <property type="match status" value="1"/>
</dbReference>
<dbReference type="GO" id="GO:0006955">
    <property type="term" value="P:immune response"/>
    <property type="evidence" value="ECO:0007669"/>
    <property type="project" value="InterPro"/>
</dbReference>
<keyword evidence="2" id="KW-1015">Disulfide bond</keyword>
<dbReference type="EMBL" id="AP022870">
    <property type="protein sequence ID" value="BCB78186.1"/>
    <property type="molecule type" value="Genomic_DNA"/>
</dbReference>
<evidence type="ECO:0000313" key="5">
    <source>
        <dbReference type="Proteomes" id="UP000502508"/>
    </source>
</evidence>
<dbReference type="KEGG" id="pfla:Pflav_045960"/>
<dbReference type="Gene3D" id="2.60.120.200">
    <property type="match status" value="2"/>
</dbReference>
<protein>
    <recommendedName>
        <fullName evidence="3">LamG-like jellyroll fold domain-containing protein</fullName>
    </recommendedName>
</protein>
<keyword evidence="5" id="KW-1185">Reference proteome</keyword>
<evidence type="ECO:0000256" key="2">
    <source>
        <dbReference type="ARBA" id="ARBA00023157"/>
    </source>
</evidence>
<name>A0A6F8XWH5_9ACTN</name>